<dbReference type="InterPro" id="IPR050707">
    <property type="entry name" value="HTH_MetabolicPath_Reg"/>
</dbReference>
<dbReference type="InterPro" id="IPR036388">
    <property type="entry name" value="WH-like_DNA-bd_sf"/>
</dbReference>
<comment type="caution">
    <text evidence="6">The sequence shown here is derived from an EMBL/GenBank/DDBJ whole genome shotgun (WGS) entry which is preliminary data.</text>
</comment>
<dbReference type="Pfam" id="PF01614">
    <property type="entry name" value="IclR_C"/>
    <property type="match status" value="1"/>
</dbReference>
<dbReference type="PROSITE" id="PS51077">
    <property type="entry name" value="HTH_ICLR"/>
    <property type="match status" value="1"/>
</dbReference>
<keyword evidence="1" id="KW-0805">Transcription regulation</keyword>
<feature type="domain" description="HTH iclR-type" evidence="4">
    <location>
        <begin position="19"/>
        <end position="79"/>
    </location>
</feature>
<protein>
    <submittedName>
        <fullName evidence="6">IclR family pca regulon transcriptional regulator</fullName>
    </submittedName>
</protein>
<gene>
    <name evidence="6" type="ORF">HNO88_001269</name>
</gene>
<dbReference type="AlphaFoldDB" id="A0A7W7K8I9"/>
<dbReference type="GO" id="GO:0045892">
    <property type="term" value="P:negative regulation of DNA-templated transcription"/>
    <property type="evidence" value="ECO:0007669"/>
    <property type="project" value="TreeGrafter"/>
</dbReference>
<reference evidence="6 7" key="1">
    <citation type="submission" date="2020-08" db="EMBL/GenBank/DDBJ databases">
        <title>Functional genomics of gut bacteria from endangered species of beetles.</title>
        <authorList>
            <person name="Carlos-Shanley C."/>
        </authorList>
    </citation>
    <scope>NUCLEOTIDE SEQUENCE [LARGE SCALE GENOMIC DNA]</scope>
    <source>
        <strain evidence="6 7">S00245</strain>
    </source>
</reference>
<dbReference type="InterPro" id="IPR029016">
    <property type="entry name" value="GAF-like_dom_sf"/>
</dbReference>
<feature type="domain" description="IclR-ED" evidence="5">
    <location>
        <begin position="80"/>
        <end position="264"/>
    </location>
</feature>
<name>A0A7W7K8I9_9SPHN</name>
<dbReference type="Gene3D" id="1.10.10.10">
    <property type="entry name" value="Winged helix-like DNA-binding domain superfamily/Winged helix DNA-binding domain"/>
    <property type="match status" value="1"/>
</dbReference>
<evidence type="ECO:0000256" key="2">
    <source>
        <dbReference type="ARBA" id="ARBA00023125"/>
    </source>
</evidence>
<dbReference type="PANTHER" id="PTHR30136">
    <property type="entry name" value="HELIX-TURN-HELIX TRANSCRIPTIONAL REGULATOR, ICLR FAMILY"/>
    <property type="match status" value="1"/>
</dbReference>
<evidence type="ECO:0000259" key="5">
    <source>
        <dbReference type="PROSITE" id="PS51078"/>
    </source>
</evidence>
<dbReference type="Pfam" id="PF09339">
    <property type="entry name" value="HTH_IclR"/>
    <property type="match status" value="1"/>
</dbReference>
<keyword evidence="3" id="KW-0804">Transcription</keyword>
<dbReference type="SUPFAM" id="SSF55781">
    <property type="entry name" value="GAF domain-like"/>
    <property type="match status" value="1"/>
</dbReference>
<dbReference type="PROSITE" id="PS51078">
    <property type="entry name" value="ICLR_ED"/>
    <property type="match status" value="1"/>
</dbReference>
<dbReference type="SMART" id="SM00346">
    <property type="entry name" value="HTH_ICLR"/>
    <property type="match status" value="1"/>
</dbReference>
<organism evidence="6 7">
    <name type="scientific">Novosphingobium chloroacetimidivorans</name>
    <dbReference type="NCBI Taxonomy" id="1428314"/>
    <lineage>
        <taxon>Bacteria</taxon>
        <taxon>Pseudomonadati</taxon>
        <taxon>Pseudomonadota</taxon>
        <taxon>Alphaproteobacteria</taxon>
        <taxon>Sphingomonadales</taxon>
        <taxon>Sphingomonadaceae</taxon>
        <taxon>Novosphingobium</taxon>
    </lineage>
</organism>
<dbReference type="RefSeq" id="WP_184243225.1">
    <property type="nucleotide sequence ID" value="NZ_JACHLR010000004.1"/>
</dbReference>
<accession>A0A7W7K8I9</accession>
<dbReference type="Gene3D" id="3.30.450.40">
    <property type="match status" value="1"/>
</dbReference>
<evidence type="ECO:0000256" key="1">
    <source>
        <dbReference type="ARBA" id="ARBA00023015"/>
    </source>
</evidence>
<keyword evidence="7" id="KW-1185">Reference proteome</keyword>
<sequence length="264" mass="28347">MPRVKKTTEDQGERSKDFLDALDRSIRVIEKMGSGSPALTLSDIAKMADLPRPTTKRILYTLSELGYVGNVGRNFALTPKVVRLATSFFGAGGKSRLVQVACDEISETTGQACLATVLDDTEVLVVAYAISQQLMAPYLGVGARFPAFCTAPGRLLLAQMDDNALDAFLAKLEPVAQTDATVLDKAAIRQGIVTARAQGFCVMEDEYIAGWWAVAYPLRRSDGSLFGALSLNCKKSPATTTAELGTYAKLCAERAKALEPQLGD</sequence>
<dbReference type="EMBL" id="JACHLR010000004">
    <property type="protein sequence ID" value="MBB4857955.1"/>
    <property type="molecule type" value="Genomic_DNA"/>
</dbReference>
<evidence type="ECO:0000259" key="4">
    <source>
        <dbReference type="PROSITE" id="PS51077"/>
    </source>
</evidence>
<dbReference type="InterPro" id="IPR014757">
    <property type="entry name" value="Tscrpt_reg_IclR_C"/>
</dbReference>
<dbReference type="GO" id="GO:0003700">
    <property type="term" value="F:DNA-binding transcription factor activity"/>
    <property type="evidence" value="ECO:0007669"/>
    <property type="project" value="TreeGrafter"/>
</dbReference>
<dbReference type="PANTHER" id="PTHR30136:SF34">
    <property type="entry name" value="TRANSCRIPTIONAL REGULATOR"/>
    <property type="match status" value="1"/>
</dbReference>
<evidence type="ECO:0000313" key="6">
    <source>
        <dbReference type="EMBL" id="MBB4857955.1"/>
    </source>
</evidence>
<keyword evidence="2" id="KW-0238">DNA-binding</keyword>
<evidence type="ECO:0000256" key="3">
    <source>
        <dbReference type="ARBA" id="ARBA00023163"/>
    </source>
</evidence>
<dbReference type="Proteomes" id="UP000555448">
    <property type="component" value="Unassembled WGS sequence"/>
</dbReference>
<dbReference type="InterPro" id="IPR005471">
    <property type="entry name" value="Tscrpt_reg_IclR_N"/>
</dbReference>
<proteinExistence type="predicted"/>
<dbReference type="GO" id="GO:0003677">
    <property type="term" value="F:DNA binding"/>
    <property type="evidence" value="ECO:0007669"/>
    <property type="project" value="UniProtKB-KW"/>
</dbReference>
<dbReference type="InterPro" id="IPR036390">
    <property type="entry name" value="WH_DNA-bd_sf"/>
</dbReference>
<dbReference type="SUPFAM" id="SSF46785">
    <property type="entry name" value="Winged helix' DNA-binding domain"/>
    <property type="match status" value="1"/>
</dbReference>
<evidence type="ECO:0000313" key="7">
    <source>
        <dbReference type="Proteomes" id="UP000555448"/>
    </source>
</evidence>